<proteinExistence type="predicted"/>
<feature type="chain" id="PRO_5040198133" evidence="2">
    <location>
        <begin position="28"/>
        <end position="86"/>
    </location>
</feature>
<keyword evidence="4" id="KW-1185">Reference proteome</keyword>
<organism evidence="3 4">
    <name type="scientific">Turnera subulata</name>
    <dbReference type="NCBI Taxonomy" id="218843"/>
    <lineage>
        <taxon>Eukaryota</taxon>
        <taxon>Viridiplantae</taxon>
        <taxon>Streptophyta</taxon>
        <taxon>Embryophyta</taxon>
        <taxon>Tracheophyta</taxon>
        <taxon>Spermatophyta</taxon>
        <taxon>Magnoliopsida</taxon>
        <taxon>eudicotyledons</taxon>
        <taxon>Gunneridae</taxon>
        <taxon>Pentapetalae</taxon>
        <taxon>rosids</taxon>
        <taxon>fabids</taxon>
        <taxon>Malpighiales</taxon>
        <taxon>Passifloraceae</taxon>
        <taxon>Turnera</taxon>
    </lineage>
</organism>
<name>A0A9Q0G822_9ROSI</name>
<comment type="caution">
    <text evidence="3">The sequence shown here is derived from an EMBL/GenBank/DDBJ whole genome shotgun (WGS) entry which is preliminary data.</text>
</comment>
<gene>
    <name evidence="3" type="ORF">Tsubulata_043431</name>
</gene>
<feature type="region of interest" description="Disordered" evidence="1">
    <location>
        <begin position="63"/>
        <end position="86"/>
    </location>
</feature>
<dbReference type="PANTHER" id="PTHR36349">
    <property type="entry name" value="PROTEIN CLAVATA 3"/>
    <property type="match status" value="1"/>
</dbReference>
<feature type="signal peptide" evidence="2">
    <location>
        <begin position="1"/>
        <end position="27"/>
    </location>
</feature>
<evidence type="ECO:0000256" key="2">
    <source>
        <dbReference type="SAM" id="SignalP"/>
    </source>
</evidence>
<dbReference type="GO" id="GO:0033612">
    <property type="term" value="F:receptor serine/threonine kinase binding"/>
    <property type="evidence" value="ECO:0007669"/>
    <property type="project" value="InterPro"/>
</dbReference>
<protein>
    <submittedName>
        <fullName evidence="3">Uncharacterized protein</fullName>
    </submittedName>
</protein>
<evidence type="ECO:0000313" key="4">
    <source>
        <dbReference type="Proteomes" id="UP001141552"/>
    </source>
</evidence>
<accession>A0A9Q0G822</accession>
<reference evidence="3" key="2">
    <citation type="journal article" date="2023" name="Plants (Basel)">
        <title>Annotation of the Turnera subulata (Passifloraceae) Draft Genome Reveals the S-Locus Evolved after the Divergence of Turneroideae from Passifloroideae in a Stepwise Manner.</title>
        <authorList>
            <person name="Henning P.M."/>
            <person name="Roalson E.H."/>
            <person name="Mir W."/>
            <person name="McCubbin A.G."/>
            <person name="Shore J.S."/>
        </authorList>
    </citation>
    <scope>NUCLEOTIDE SEQUENCE</scope>
    <source>
        <strain evidence="3">F60SS</strain>
    </source>
</reference>
<dbReference type="PANTHER" id="PTHR36349:SF1">
    <property type="entry name" value="CLAVATA3_ESR (CLE) GENE FAMILY MEMBER"/>
    <property type="match status" value="1"/>
</dbReference>
<dbReference type="InterPro" id="IPR044962">
    <property type="entry name" value="CLV3/ESR"/>
</dbReference>
<dbReference type="EMBL" id="JAKUCV010001852">
    <property type="protein sequence ID" value="KAJ4844826.1"/>
    <property type="molecule type" value="Genomic_DNA"/>
</dbReference>
<evidence type="ECO:0000256" key="1">
    <source>
        <dbReference type="SAM" id="MobiDB-lite"/>
    </source>
</evidence>
<dbReference type="AlphaFoldDB" id="A0A9Q0G822"/>
<keyword evidence="2" id="KW-0732">Signal</keyword>
<dbReference type="OrthoDB" id="825512at2759"/>
<reference evidence="3" key="1">
    <citation type="submission" date="2022-02" db="EMBL/GenBank/DDBJ databases">
        <authorList>
            <person name="Henning P.M."/>
            <person name="McCubbin A.G."/>
            <person name="Shore J.S."/>
        </authorList>
    </citation>
    <scope>NUCLEOTIDE SEQUENCE</scope>
    <source>
        <strain evidence="3">F60SS</strain>
        <tissue evidence="3">Leaves</tissue>
    </source>
</reference>
<dbReference type="Proteomes" id="UP001141552">
    <property type="component" value="Unassembled WGS sequence"/>
</dbReference>
<evidence type="ECO:0000313" key="3">
    <source>
        <dbReference type="EMBL" id="KAJ4844826.1"/>
    </source>
</evidence>
<sequence>MALGSKSLPLLSSFMVISLILMPLVHSSRTSLQGGKMVAEETARAIQQGLEKGGATSGVVVGAENSAREVPTGPDPLHHNNQPTRP</sequence>